<evidence type="ECO:0000313" key="2">
    <source>
        <dbReference type="Proteomes" id="UP000189940"/>
    </source>
</evidence>
<dbReference type="RefSeq" id="WP_079447358.1">
    <property type="nucleotide sequence ID" value="NZ_MWPQ01000045.1"/>
</dbReference>
<keyword evidence="2" id="KW-1185">Reference proteome</keyword>
<accession>A0A1V4HWX6</accession>
<dbReference type="EMBL" id="MWPQ01000045">
    <property type="protein sequence ID" value="OPH82379.1"/>
    <property type="molecule type" value="Genomic_DNA"/>
</dbReference>
<reference evidence="1 2" key="1">
    <citation type="submission" date="2017-02" db="EMBL/GenBank/DDBJ databases">
        <title>Genome sequence of the nitrite-oxidizing bacterium Nitrobacter vulgaris strain Ab1.</title>
        <authorList>
            <person name="Mellbye B.L."/>
            <person name="Davis E.W."/>
            <person name="Spieck E."/>
            <person name="Chang J.H."/>
            <person name="Bottomley P.J."/>
            <person name="Sayavedra-Soto L.A."/>
        </authorList>
    </citation>
    <scope>NUCLEOTIDE SEQUENCE [LARGE SCALE GENOMIC DNA]</scope>
    <source>
        <strain evidence="1 2">Ab1</strain>
    </source>
</reference>
<protein>
    <submittedName>
        <fullName evidence="1">Uncharacterized protein</fullName>
    </submittedName>
</protein>
<evidence type="ECO:0000313" key="1">
    <source>
        <dbReference type="EMBL" id="OPH82379.1"/>
    </source>
</evidence>
<sequence>MFGIIGGPEGQNKPAPLLTFTSYIDTLAVVVTGTDRLPRSIFRQIIQIYGDRPHGRGHRFEINDRTIAYLVLTFQCPQPDLIEALVDMAQQLVETDSNIRVRISRLDIGYDVMPDPLQPASEQFRFIKEHVLMRYRRRQPIKVIDNDDGTQGYYFSHYHGQRDLVLYLRRSKLPEYRDQPVARMELRVKGCAARKVLLSDLFELDPMKHLFRHIRFVSDDLQKRRLQMLKRVVQTNTGVMRAKARLNQLDDDAQLEFMQRVYDQSNPSLFHPKTDLVSVPNALMWGAVRNQNARCNEINDIGVKCIKGRYINMRPPSKSDYHAQRLEPIARERLIKRERLGTTTIVRERLRPS</sequence>
<comment type="caution">
    <text evidence="1">The sequence shown here is derived from an EMBL/GenBank/DDBJ whole genome shotgun (WGS) entry which is preliminary data.</text>
</comment>
<proteinExistence type="predicted"/>
<dbReference type="Proteomes" id="UP000189940">
    <property type="component" value="Unassembled WGS sequence"/>
</dbReference>
<organism evidence="1 2">
    <name type="scientific">Nitrobacter vulgaris</name>
    <dbReference type="NCBI Taxonomy" id="29421"/>
    <lineage>
        <taxon>Bacteria</taxon>
        <taxon>Pseudomonadati</taxon>
        <taxon>Pseudomonadota</taxon>
        <taxon>Alphaproteobacteria</taxon>
        <taxon>Hyphomicrobiales</taxon>
        <taxon>Nitrobacteraceae</taxon>
        <taxon>Nitrobacter</taxon>
    </lineage>
</organism>
<dbReference type="AlphaFoldDB" id="A0A1V4HWX6"/>
<name>A0A1V4HWX6_NITVU</name>
<gene>
    <name evidence="1" type="ORF">B2M20_12380</name>
</gene>